<sequence>MSHVLFIEADGLCLQFRCHLYLLIRVTITRMKHLSVHDLPSQISPTISFSIPINSCSRRTEHKVSSLAQFSRCHLSCRRDWSGHHIGRTTMPSGA</sequence>
<evidence type="ECO:0000313" key="2">
    <source>
        <dbReference type="Proteomes" id="UP000187609"/>
    </source>
</evidence>
<reference evidence="1" key="1">
    <citation type="submission" date="2016-11" db="EMBL/GenBank/DDBJ databases">
        <title>The genome of Nicotiana attenuata.</title>
        <authorList>
            <person name="Xu S."/>
            <person name="Brockmoeller T."/>
            <person name="Gaquerel E."/>
            <person name="Navarro A."/>
            <person name="Kuhl H."/>
            <person name="Gase K."/>
            <person name="Ling Z."/>
            <person name="Zhou W."/>
            <person name="Kreitzer C."/>
            <person name="Stanke M."/>
            <person name="Tang H."/>
            <person name="Lyons E."/>
            <person name="Pandey P."/>
            <person name="Pandey S.P."/>
            <person name="Timmermann B."/>
            <person name="Baldwin I.T."/>
        </authorList>
    </citation>
    <scope>NUCLEOTIDE SEQUENCE [LARGE SCALE GENOMIC DNA]</scope>
    <source>
        <strain evidence="1">UT</strain>
    </source>
</reference>
<accession>A0A1J6IPP0</accession>
<name>A0A1J6IPP0_NICAT</name>
<dbReference type="AlphaFoldDB" id="A0A1J6IPP0"/>
<gene>
    <name evidence="1" type="ORF">A4A49_25806</name>
</gene>
<comment type="caution">
    <text evidence="1">The sequence shown here is derived from an EMBL/GenBank/DDBJ whole genome shotgun (WGS) entry which is preliminary data.</text>
</comment>
<dbReference type="EMBL" id="MJEQ01037190">
    <property type="protein sequence ID" value="OIS99678.1"/>
    <property type="molecule type" value="Genomic_DNA"/>
</dbReference>
<protein>
    <submittedName>
        <fullName evidence="1">Uncharacterized protein</fullName>
    </submittedName>
</protein>
<organism evidence="1 2">
    <name type="scientific">Nicotiana attenuata</name>
    <name type="common">Coyote tobacco</name>
    <dbReference type="NCBI Taxonomy" id="49451"/>
    <lineage>
        <taxon>Eukaryota</taxon>
        <taxon>Viridiplantae</taxon>
        <taxon>Streptophyta</taxon>
        <taxon>Embryophyta</taxon>
        <taxon>Tracheophyta</taxon>
        <taxon>Spermatophyta</taxon>
        <taxon>Magnoliopsida</taxon>
        <taxon>eudicotyledons</taxon>
        <taxon>Gunneridae</taxon>
        <taxon>Pentapetalae</taxon>
        <taxon>asterids</taxon>
        <taxon>lamiids</taxon>
        <taxon>Solanales</taxon>
        <taxon>Solanaceae</taxon>
        <taxon>Nicotianoideae</taxon>
        <taxon>Nicotianeae</taxon>
        <taxon>Nicotiana</taxon>
    </lineage>
</organism>
<dbReference type="Gramene" id="OIS99678">
    <property type="protein sequence ID" value="OIS99678"/>
    <property type="gene ID" value="A4A49_25806"/>
</dbReference>
<keyword evidence="2" id="KW-1185">Reference proteome</keyword>
<evidence type="ECO:0000313" key="1">
    <source>
        <dbReference type="EMBL" id="OIS99678.1"/>
    </source>
</evidence>
<dbReference type="Proteomes" id="UP000187609">
    <property type="component" value="Unassembled WGS sequence"/>
</dbReference>
<proteinExistence type="predicted"/>